<protein>
    <submittedName>
        <fullName evidence="4">Uncharacterized protein</fullName>
    </submittedName>
</protein>
<sequence length="258" mass="29424">MELRLCMEARVPASLPWWQNTLGSIQQRLNSCKRPATVKLQMDGPLCHSGKKDCLWDGLLVHHPVRAAIIMTCNGQGSSSESELIELLRDVPEPSLTSILAWPNDPRGDKAPTSVNPLGVYDLSTALWLQGKGQQDNLNQNTETEEKSRYVAGKTEEFNRRLREKPADTQLWIKFIHYQLHLEVMKSSKLERLRICQELWEPSTLAKEWKKLIPAPIIVQPQSREVKDAAVQMEKCDEEEEKQENKSAFKSLNLNLSV</sequence>
<comment type="caution">
    <text evidence="4">The sequence shown here is derived from an EMBL/GenBank/DDBJ whole genome shotgun (WGS) entry which is preliminary data.</text>
</comment>
<keyword evidence="3" id="KW-0539">Nucleus</keyword>
<comment type="subcellular location">
    <subcellularLocation>
        <location evidence="1">Nucleus</location>
    </subcellularLocation>
</comment>
<keyword evidence="5" id="KW-1185">Reference proteome</keyword>
<gene>
    <name evidence="4" type="ORF">CHARACLAT_017404</name>
</gene>
<organism evidence="4 5">
    <name type="scientific">Characodon lateralis</name>
    <dbReference type="NCBI Taxonomy" id="208331"/>
    <lineage>
        <taxon>Eukaryota</taxon>
        <taxon>Metazoa</taxon>
        <taxon>Chordata</taxon>
        <taxon>Craniata</taxon>
        <taxon>Vertebrata</taxon>
        <taxon>Euteleostomi</taxon>
        <taxon>Actinopterygii</taxon>
        <taxon>Neopterygii</taxon>
        <taxon>Teleostei</taxon>
        <taxon>Neoteleostei</taxon>
        <taxon>Acanthomorphata</taxon>
        <taxon>Ovalentaria</taxon>
        <taxon>Atherinomorphae</taxon>
        <taxon>Cyprinodontiformes</taxon>
        <taxon>Goodeidae</taxon>
        <taxon>Characodon</taxon>
    </lineage>
</organism>
<proteinExistence type="inferred from homology"/>
<evidence type="ECO:0000256" key="1">
    <source>
        <dbReference type="ARBA" id="ARBA00004123"/>
    </source>
</evidence>
<reference evidence="4 5" key="1">
    <citation type="submission" date="2021-06" db="EMBL/GenBank/DDBJ databases">
        <authorList>
            <person name="Palmer J.M."/>
        </authorList>
    </citation>
    <scope>NUCLEOTIDE SEQUENCE [LARGE SCALE GENOMIC DNA]</scope>
    <source>
        <strain evidence="4 5">CL_MEX2019</strain>
        <tissue evidence="4">Muscle</tissue>
    </source>
</reference>
<dbReference type="PANTHER" id="PTHR13471">
    <property type="entry name" value="TETRATRICOPEPTIDE-LIKE HELICAL"/>
    <property type="match status" value="1"/>
</dbReference>
<evidence type="ECO:0000256" key="3">
    <source>
        <dbReference type="ARBA" id="ARBA00023242"/>
    </source>
</evidence>
<dbReference type="Proteomes" id="UP001352852">
    <property type="component" value="Unassembled WGS sequence"/>
</dbReference>
<evidence type="ECO:0000256" key="2">
    <source>
        <dbReference type="ARBA" id="ARBA00009265"/>
    </source>
</evidence>
<dbReference type="EMBL" id="JAHUTJ010017854">
    <property type="protein sequence ID" value="MED6271159.1"/>
    <property type="molecule type" value="Genomic_DNA"/>
</dbReference>
<accession>A0ABU7D835</accession>
<dbReference type="InterPro" id="IPR013633">
    <property type="entry name" value="NRDE-2"/>
</dbReference>
<name>A0ABU7D835_9TELE</name>
<evidence type="ECO:0000313" key="5">
    <source>
        <dbReference type="Proteomes" id="UP001352852"/>
    </source>
</evidence>
<dbReference type="PANTHER" id="PTHR13471:SF0">
    <property type="entry name" value="NUCLEAR EXOSOME REGULATOR NRDE2"/>
    <property type="match status" value="1"/>
</dbReference>
<comment type="similarity">
    <text evidence="2">Belongs to the NRDE2 family.</text>
</comment>
<evidence type="ECO:0000313" key="4">
    <source>
        <dbReference type="EMBL" id="MED6271159.1"/>
    </source>
</evidence>